<dbReference type="PANTHER" id="PTHR43168">
    <property type="entry name" value="50S RIBOSOMAL PROTEIN L33, CHLOROPLASTIC"/>
    <property type="match status" value="1"/>
</dbReference>
<dbReference type="InterPro" id="IPR011332">
    <property type="entry name" value="Ribosomal_zn-bd"/>
</dbReference>
<evidence type="ECO:0000256" key="1">
    <source>
        <dbReference type="ARBA" id="ARBA00007596"/>
    </source>
</evidence>
<dbReference type="NCBIfam" id="TIGR01023">
    <property type="entry name" value="rpmG_bact"/>
    <property type="match status" value="1"/>
</dbReference>
<dbReference type="GO" id="GO:0006412">
    <property type="term" value="P:translation"/>
    <property type="evidence" value="ECO:0007669"/>
    <property type="project" value="UniProtKB-UniRule"/>
</dbReference>
<dbReference type="SUPFAM" id="SSF57829">
    <property type="entry name" value="Zn-binding ribosomal proteins"/>
    <property type="match status" value="1"/>
</dbReference>
<dbReference type="InterPro" id="IPR001705">
    <property type="entry name" value="Ribosomal_bL33"/>
</dbReference>
<comment type="similarity">
    <text evidence="1 5">Belongs to the bacterial ribosomal protein bL33 family.</text>
</comment>
<dbReference type="RefSeq" id="WP_062484668.1">
    <property type="nucleotide sequence ID" value="NZ_LN885086.1"/>
</dbReference>
<dbReference type="InterPro" id="IPR038584">
    <property type="entry name" value="Ribosomal_bL33_sf"/>
</dbReference>
<dbReference type="Proteomes" id="UP000066284">
    <property type="component" value="Chromosome 1"/>
</dbReference>
<evidence type="ECO:0000313" key="7">
    <source>
        <dbReference type="Proteomes" id="UP000066284"/>
    </source>
</evidence>
<gene>
    <name evidence="5 6" type="primary">rpmG</name>
    <name evidence="6" type="ORF">NITINOP_1716</name>
</gene>
<dbReference type="GO" id="GO:0005840">
    <property type="term" value="C:ribosome"/>
    <property type="evidence" value="ECO:0007669"/>
    <property type="project" value="UniProtKB-KW"/>
</dbReference>
<evidence type="ECO:0000256" key="5">
    <source>
        <dbReference type="HAMAP-Rule" id="MF_00294"/>
    </source>
</evidence>
<dbReference type="HAMAP" id="MF_00294">
    <property type="entry name" value="Ribosomal_bL33"/>
    <property type="match status" value="1"/>
</dbReference>
<evidence type="ECO:0000256" key="3">
    <source>
        <dbReference type="ARBA" id="ARBA00023274"/>
    </source>
</evidence>
<dbReference type="PANTHER" id="PTHR43168:SF2">
    <property type="entry name" value="LARGE RIBOSOMAL SUBUNIT PROTEIN BL33C"/>
    <property type="match status" value="1"/>
</dbReference>
<dbReference type="InterPro" id="IPR018264">
    <property type="entry name" value="Ribosomal_bL33_CS"/>
</dbReference>
<dbReference type="OrthoDB" id="9801333at2"/>
<sequence length="49" mass="5959">MREIIDLACTTCKRRNYSTSKNKKNDPDRLERNKFCKFCRKHTSHKEVK</sequence>
<keyword evidence="2 5" id="KW-0689">Ribosomal protein</keyword>
<protein>
    <recommendedName>
        <fullName evidence="4 5">Large ribosomal subunit protein bL33</fullName>
    </recommendedName>
</protein>
<evidence type="ECO:0000256" key="2">
    <source>
        <dbReference type="ARBA" id="ARBA00022980"/>
    </source>
</evidence>
<dbReference type="EMBL" id="LN885086">
    <property type="protein sequence ID" value="CUQ66691.1"/>
    <property type="molecule type" value="Genomic_DNA"/>
</dbReference>
<name>A0A0S4KQH0_9BACT</name>
<dbReference type="STRING" id="1715989.NITINOP_1716"/>
<keyword evidence="3 5" id="KW-0687">Ribonucleoprotein</keyword>
<dbReference type="NCBIfam" id="NF001764">
    <property type="entry name" value="PRK00504.1"/>
    <property type="match status" value="1"/>
</dbReference>
<dbReference type="GO" id="GO:1990904">
    <property type="term" value="C:ribonucleoprotein complex"/>
    <property type="evidence" value="ECO:0007669"/>
    <property type="project" value="UniProtKB-KW"/>
</dbReference>
<dbReference type="Gene3D" id="2.20.28.120">
    <property type="entry name" value="Ribosomal protein L33"/>
    <property type="match status" value="1"/>
</dbReference>
<evidence type="ECO:0000256" key="4">
    <source>
        <dbReference type="ARBA" id="ARBA00035176"/>
    </source>
</evidence>
<dbReference type="Pfam" id="PF00471">
    <property type="entry name" value="Ribosomal_L33"/>
    <property type="match status" value="1"/>
</dbReference>
<keyword evidence="7" id="KW-1185">Reference proteome</keyword>
<dbReference type="GO" id="GO:0005737">
    <property type="term" value="C:cytoplasm"/>
    <property type="evidence" value="ECO:0007669"/>
    <property type="project" value="UniProtKB-ARBA"/>
</dbReference>
<dbReference type="NCBIfam" id="NF001860">
    <property type="entry name" value="PRK00595.1"/>
    <property type="match status" value="1"/>
</dbReference>
<dbReference type="GO" id="GO:0003735">
    <property type="term" value="F:structural constituent of ribosome"/>
    <property type="evidence" value="ECO:0007669"/>
    <property type="project" value="InterPro"/>
</dbReference>
<accession>A0A0S4KQH0</accession>
<reference evidence="7" key="1">
    <citation type="submission" date="2015-09" db="EMBL/GenBank/DDBJ databases">
        <authorList>
            <person name="Daims H."/>
        </authorList>
    </citation>
    <scope>NUCLEOTIDE SEQUENCE [LARGE SCALE GENOMIC DNA]</scope>
</reference>
<dbReference type="PROSITE" id="PS00582">
    <property type="entry name" value="RIBOSOMAL_L33"/>
    <property type="match status" value="1"/>
</dbReference>
<proteinExistence type="inferred from homology"/>
<organism evidence="6 7">
    <name type="scientific">Candidatus Nitrospira inopinata</name>
    <dbReference type="NCBI Taxonomy" id="1715989"/>
    <lineage>
        <taxon>Bacteria</taxon>
        <taxon>Pseudomonadati</taxon>
        <taxon>Nitrospirota</taxon>
        <taxon>Nitrospiria</taxon>
        <taxon>Nitrospirales</taxon>
        <taxon>Nitrospiraceae</taxon>
        <taxon>Nitrospira</taxon>
    </lineage>
</organism>
<evidence type="ECO:0000313" key="6">
    <source>
        <dbReference type="EMBL" id="CUQ66691.1"/>
    </source>
</evidence>
<dbReference type="AlphaFoldDB" id="A0A0S4KQH0"/>
<dbReference type="KEGG" id="nio:NITINOP_1716"/>